<dbReference type="PANTHER" id="PTHR42663">
    <property type="entry name" value="HYDROLASE C777.06C-RELATED-RELATED"/>
    <property type="match status" value="1"/>
</dbReference>
<sequence>MMKNCLLSAVFLLLLGVACTSDPNPPDLLPVPTKSEGPYLKVLGIAQDGGYPHAACEKDCCVPAWGEPSRRKMVSCIAVIDPASGRNWMLDATPDFKDQQHLLKAETGQDLSGIFLTHAHIGHYTGLMQLGREVIGTDQVPVYAMPRMLDYLQTNGPWSQLVSLNNIALQPLHADSSVQLTPEIRVTPFRVPHRDEYSETVGYRIDGPDRSAIFIPDIDKWEKWDRSIDSLIGTVDHAFLDGTFFQNGEIVGRDMSEIPHPFIRESMGRFQSAGIDPERVVFIHFNHTNPVMQANSPERQEVRKAGFSVAEEGEVWPL</sequence>
<dbReference type="Pfam" id="PF12706">
    <property type="entry name" value="Lactamase_B_2"/>
    <property type="match status" value="1"/>
</dbReference>
<organism evidence="3 4">
    <name type="scientific">Flavilitoribacter nigricans (strain ATCC 23147 / DSM 23189 / NBRC 102662 / NCIMB 1420 / SS-2)</name>
    <name type="common">Lewinella nigricans</name>
    <dbReference type="NCBI Taxonomy" id="1122177"/>
    <lineage>
        <taxon>Bacteria</taxon>
        <taxon>Pseudomonadati</taxon>
        <taxon>Bacteroidota</taxon>
        <taxon>Saprospiria</taxon>
        <taxon>Saprospirales</taxon>
        <taxon>Lewinellaceae</taxon>
        <taxon>Flavilitoribacter</taxon>
    </lineage>
</organism>
<evidence type="ECO:0000313" key="4">
    <source>
        <dbReference type="Proteomes" id="UP000223913"/>
    </source>
</evidence>
<dbReference type="AlphaFoldDB" id="A0A2D0N8C6"/>
<accession>A0A2D0N8C6</accession>
<dbReference type="Proteomes" id="UP000223913">
    <property type="component" value="Unassembled WGS sequence"/>
</dbReference>
<comment type="caution">
    <text evidence="3">The sequence shown here is derived from an EMBL/GenBank/DDBJ whole genome shotgun (WGS) entry which is preliminary data.</text>
</comment>
<dbReference type="PANTHER" id="PTHR42663:SF6">
    <property type="entry name" value="HYDROLASE C777.06C-RELATED"/>
    <property type="match status" value="1"/>
</dbReference>
<evidence type="ECO:0000259" key="2">
    <source>
        <dbReference type="Pfam" id="PF12706"/>
    </source>
</evidence>
<dbReference type="SUPFAM" id="SSF56281">
    <property type="entry name" value="Metallo-hydrolase/oxidoreductase"/>
    <property type="match status" value="1"/>
</dbReference>
<dbReference type="InterPro" id="IPR001279">
    <property type="entry name" value="Metallo-B-lactamas"/>
</dbReference>
<gene>
    <name evidence="3" type="ORF">CRP01_21060</name>
</gene>
<keyword evidence="4" id="KW-1185">Reference proteome</keyword>
<dbReference type="InterPro" id="IPR036866">
    <property type="entry name" value="RibonucZ/Hydroxyglut_hydro"/>
</dbReference>
<proteinExistence type="predicted"/>
<dbReference type="Gene3D" id="3.60.15.10">
    <property type="entry name" value="Ribonuclease Z/Hydroxyacylglutathione hydrolase-like"/>
    <property type="match status" value="1"/>
</dbReference>
<keyword evidence="1" id="KW-0732">Signal</keyword>
<dbReference type="OrthoDB" id="9800940at2"/>
<feature type="signal peptide" evidence="1">
    <location>
        <begin position="1"/>
        <end position="20"/>
    </location>
</feature>
<feature type="domain" description="Metallo-beta-lactamase" evidence="2">
    <location>
        <begin position="86"/>
        <end position="285"/>
    </location>
</feature>
<dbReference type="EMBL" id="PDUD01000025">
    <property type="protein sequence ID" value="PHN04640.1"/>
    <property type="molecule type" value="Genomic_DNA"/>
</dbReference>
<feature type="chain" id="PRO_5012926169" evidence="1">
    <location>
        <begin position="21"/>
        <end position="318"/>
    </location>
</feature>
<evidence type="ECO:0000256" key="1">
    <source>
        <dbReference type="SAM" id="SignalP"/>
    </source>
</evidence>
<name>A0A2D0N8C6_FLAN2</name>
<evidence type="ECO:0000313" key="3">
    <source>
        <dbReference type="EMBL" id="PHN04640.1"/>
    </source>
</evidence>
<reference evidence="3 4" key="1">
    <citation type="submission" date="2017-10" db="EMBL/GenBank/DDBJ databases">
        <title>The draft genome sequence of Lewinella nigricans NBRC 102662.</title>
        <authorList>
            <person name="Wang K."/>
        </authorList>
    </citation>
    <scope>NUCLEOTIDE SEQUENCE [LARGE SCALE GENOMIC DNA]</scope>
    <source>
        <strain evidence="3 4">NBRC 102662</strain>
    </source>
</reference>
<dbReference type="PROSITE" id="PS51257">
    <property type="entry name" value="PROKAR_LIPOPROTEIN"/>
    <property type="match status" value="1"/>
</dbReference>
<protein>
    <submittedName>
        <fullName evidence="3">Pyrroloquinoline quinone biosynthesis protein PqqB</fullName>
    </submittedName>
</protein>